<dbReference type="EMBL" id="ADEQ01000009">
    <property type="protein sequence ID" value="EIK80514.1"/>
    <property type="molecule type" value="Genomic_DNA"/>
</dbReference>
<sequence>MWSVLKRKQKKALEKSNAFKSVTCPNGQARQTATTYADDESYAAVCGASSCSSACGAS</sequence>
<dbReference type="AlphaFoldDB" id="I4LU74"/>
<evidence type="ECO:0000313" key="2">
    <source>
        <dbReference type="Proteomes" id="UP000005936"/>
    </source>
</evidence>
<evidence type="ECO:0000313" key="1">
    <source>
        <dbReference type="EMBL" id="EIK80514.1"/>
    </source>
</evidence>
<organism evidence="1 2">
    <name type="scientific">Gardnerella vaginalis 55152</name>
    <dbReference type="NCBI Taxonomy" id="698955"/>
    <lineage>
        <taxon>Bacteria</taxon>
        <taxon>Bacillati</taxon>
        <taxon>Actinomycetota</taxon>
        <taxon>Actinomycetes</taxon>
        <taxon>Bifidobacteriales</taxon>
        <taxon>Bifidobacteriaceae</taxon>
        <taxon>Gardnerella</taxon>
    </lineage>
</organism>
<gene>
    <name evidence="1" type="ORF">CGSMWGv55152_02963</name>
</gene>
<dbReference type="PATRIC" id="fig|698955.3.peg.585"/>
<reference evidence="1 2" key="1">
    <citation type="journal article" date="2012" name="J. Bacteriol.">
        <title>Comparative Genomic Analyses of 17 Clinical Isolates of Gardnerella vaginalis Provide Evidence of Multiple Genetically Isolated Clades Consistent with Subspeciation into Genovars.</title>
        <authorList>
            <person name="Ahmed A."/>
            <person name="Earl J."/>
            <person name="Retchless A."/>
            <person name="Hillier S."/>
            <person name="Rabe L."/>
            <person name="Cherpes T."/>
            <person name="Powell E."/>
            <person name="Janto B."/>
            <person name="Eutsey R."/>
            <person name="Hiller N.L."/>
            <person name="Boissy R."/>
            <person name="Dahlgreen M."/>
            <person name="Hall B."/>
            <person name="Costerton J."/>
            <person name="Post J.C."/>
            <person name="Hu F."/>
            <person name="Ehrlich G."/>
        </authorList>
    </citation>
    <scope>NUCLEOTIDE SEQUENCE [LARGE SCALE GENOMIC DNA]</scope>
    <source>
        <strain evidence="1 2">55152</strain>
    </source>
</reference>
<comment type="caution">
    <text evidence="1">The sequence shown here is derived from an EMBL/GenBank/DDBJ whole genome shotgun (WGS) entry which is preliminary data.</text>
</comment>
<protein>
    <submittedName>
        <fullName evidence="1">Uncharacterized protein</fullName>
    </submittedName>
</protein>
<name>I4LU74_GARVA</name>
<dbReference type="Proteomes" id="UP000005936">
    <property type="component" value="Unassembled WGS sequence"/>
</dbReference>
<accession>I4LU74</accession>
<proteinExistence type="predicted"/>